<proteinExistence type="predicted"/>
<feature type="region of interest" description="Disordered" evidence="2">
    <location>
        <begin position="115"/>
        <end position="150"/>
    </location>
</feature>
<evidence type="ECO:0000256" key="2">
    <source>
        <dbReference type="SAM" id="MobiDB-lite"/>
    </source>
</evidence>
<dbReference type="Proteomes" id="UP000635387">
    <property type="component" value="Unassembled WGS sequence"/>
</dbReference>
<reference evidence="4" key="1">
    <citation type="journal article" date="2019" name="Int. J. Syst. Evol. Microbiol.">
        <title>The Global Catalogue of Microorganisms (GCM) 10K type strain sequencing project: providing services to taxonomists for standard genome sequencing and annotation.</title>
        <authorList>
            <consortium name="The Broad Institute Genomics Platform"/>
            <consortium name="The Broad Institute Genome Sequencing Center for Infectious Disease"/>
            <person name="Wu L."/>
            <person name="Ma J."/>
        </authorList>
    </citation>
    <scope>NUCLEOTIDE SEQUENCE [LARGE SCALE GENOMIC DNA]</scope>
    <source>
        <strain evidence="4">CGMCC 4.7683</strain>
    </source>
</reference>
<evidence type="ECO:0000313" key="4">
    <source>
        <dbReference type="Proteomes" id="UP000635387"/>
    </source>
</evidence>
<gene>
    <name evidence="3" type="ORF">GCM10017790_59130</name>
</gene>
<comment type="caution">
    <text evidence="3">The sequence shown here is derived from an EMBL/GenBank/DDBJ whole genome shotgun (WGS) entry which is preliminary data.</text>
</comment>
<organism evidence="3 4">
    <name type="scientific">Amycolatopsis oliviviridis</name>
    <dbReference type="NCBI Taxonomy" id="1471590"/>
    <lineage>
        <taxon>Bacteria</taxon>
        <taxon>Bacillati</taxon>
        <taxon>Actinomycetota</taxon>
        <taxon>Actinomycetes</taxon>
        <taxon>Pseudonocardiales</taxon>
        <taxon>Pseudonocardiaceae</taxon>
        <taxon>Amycolatopsis</taxon>
    </lineage>
</organism>
<sequence>MAMSTKFDGDAIRASAGNIGKIMDDMSAFEALKPQWPNAGKFKLAVWLERVVDDRRNGIVAHAEHLKIAFAEIEEKLNAIANDFENADGENAEKIKNSLAELEGLIIGEVNDFDTDTENEQHNHTTDPGAANDAHDGDGYNDNMNDEVTT</sequence>
<keyword evidence="1" id="KW-0175">Coiled coil</keyword>
<keyword evidence="4" id="KW-1185">Reference proteome</keyword>
<feature type="coiled-coil region" evidence="1">
    <location>
        <begin position="63"/>
        <end position="90"/>
    </location>
</feature>
<dbReference type="EMBL" id="BNAY01000007">
    <property type="protein sequence ID" value="GHH28377.1"/>
    <property type="molecule type" value="Genomic_DNA"/>
</dbReference>
<protein>
    <submittedName>
        <fullName evidence="3">Uncharacterized protein</fullName>
    </submittedName>
</protein>
<accession>A0ABQ3LZR8</accession>
<evidence type="ECO:0000313" key="3">
    <source>
        <dbReference type="EMBL" id="GHH28377.1"/>
    </source>
</evidence>
<evidence type="ECO:0000256" key="1">
    <source>
        <dbReference type="SAM" id="Coils"/>
    </source>
</evidence>
<name>A0ABQ3LZR8_9PSEU</name>